<evidence type="ECO:0000313" key="2">
    <source>
        <dbReference type="Proteomes" id="UP000234935"/>
    </source>
</evidence>
<dbReference type="Proteomes" id="UP000234935">
    <property type="component" value="Unassembled WGS sequence"/>
</dbReference>
<reference evidence="1 2" key="1">
    <citation type="submission" date="2017-07" db="EMBL/GenBank/DDBJ databases">
        <title>Bifidobacterium novel species.</title>
        <authorList>
            <person name="Lugli G.A."/>
            <person name="Milani C."/>
            <person name="Duranti S."/>
            <person name="Mangifesta M."/>
        </authorList>
    </citation>
    <scope>NUCLEOTIDE SEQUENCE [LARGE SCALE GENOMIC DNA]</scope>
    <source>
        <strain evidence="2">Goo31D</strain>
    </source>
</reference>
<sequence length="77" mass="8100">MTVYGLLHARIRCPVSSVVFDMSTGFSGNGIVRGVWQGIWGMHCIRGVDAVAVAFGVHYDGVNSPAGHLTIVGRATA</sequence>
<protein>
    <submittedName>
        <fullName evidence="1">Uncharacterized protein</fullName>
    </submittedName>
</protein>
<gene>
    <name evidence="1" type="ORF">CGZ88_1215</name>
</gene>
<name>A0A2N5IXR2_9BIFI</name>
<keyword evidence="2" id="KW-1185">Reference proteome</keyword>
<dbReference type="EMBL" id="NMYC01000005">
    <property type="protein sequence ID" value="PLS26730.1"/>
    <property type="molecule type" value="Genomic_DNA"/>
</dbReference>
<proteinExistence type="predicted"/>
<dbReference type="AlphaFoldDB" id="A0A2N5IXR2"/>
<comment type="caution">
    <text evidence="1">The sequence shown here is derived from an EMBL/GenBank/DDBJ whole genome shotgun (WGS) entry which is preliminary data.</text>
</comment>
<organism evidence="1 2">
    <name type="scientific">Bifidobacterium anseris</name>
    <dbReference type="NCBI Taxonomy" id="2020963"/>
    <lineage>
        <taxon>Bacteria</taxon>
        <taxon>Bacillati</taxon>
        <taxon>Actinomycetota</taxon>
        <taxon>Actinomycetes</taxon>
        <taxon>Bifidobacteriales</taxon>
        <taxon>Bifidobacteriaceae</taxon>
        <taxon>Bifidobacterium</taxon>
    </lineage>
</organism>
<accession>A0A2N5IXR2</accession>
<evidence type="ECO:0000313" key="1">
    <source>
        <dbReference type="EMBL" id="PLS26730.1"/>
    </source>
</evidence>